<dbReference type="GO" id="GO:0008170">
    <property type="term" value="F:N-methyltransferase activity"/>
    <property type="evidence" value="ECO:0007669"/>
    <property type="project" value="InterPro"/>
</dbReference>
<comment type="similarity">
    <text evidence="1 5">Belongs to the N(4)/N(6)-methyltransferase family.</text>
</comment>
<dbReference type="KEGG" id="cmah:C1I91_06545"/>
<dbReference type="InterPro" id="IPR029063">
    <property type="entry name" value="SAM-dependent_MTases_sf"/>
</dbReference>
<keyword evidence="2" id="KW-0489">Methyltransferase</keyword>
<dbReference type="PRINTS" id="PR00508">
    <property type="entry name" value="S21N4MTFRASE"/>
</dbReference>
<dbReference type="OrthoDB" id="9800801at2"/>
<evidence type="ECO:0000313" key="7">
    <source>
        <dbReference type="EMBL" id="QAA31328.1"/>
    </source>
</evidence>
<protein>
    <recommendedName>
        <fullName evidence="5">Methyltransferase</fullName>
        <ecNumber evidence="5">2.1.1.-</ecNumber>
    </recommendedName>
</protein>
<evidence type="ECO:0000256" key="3">
    <source>
        <dbReference type="ARBA" id="ARBA00022679"/>
    </source>
</evidence>
<dbReference type="GO" id="GO:0003677">
    <property type="term" value="F:DNA binding"/>
    <property type="evidence" value="ECO:0007669"/>
    <property type="project" value="InterPro"/>
</dbReference>
<sequence>MDLFNNNEIGYIFNQDCLYTSKLINNHSIDLIIADPPYYKIANKKDAEWDYEWEDVEEYIAWSKTRILQFRDILKNTGSFYLWGAIGYSNGYSLPKLADWIESNQYFKVINWITQKNTHVFGTKKGFPPCREELVFMVPWKCETSYYFKPQYTNESTNRKDLGANGKPRKNDKKRCTDVWIDMNFEDELLCNEIWSDITEASQSSKQRFYMSDGKKHPTVKALKLCDRILDASSKEDQIVYIPFAGTGSEIVSCINNKRKFIASEITQEYIDEIILKRLKNDFKSLIRIELDSDINCYKLFYIP</sequence>
<name>A0A410DQJ4_9CLOT</name>
<dbReference type="Proteomes" id="UP000286268">
    <property type="component" value="Chromosome"/>
</dbReference>
<keyword evidence="3" id="KW-0808">Transferase</keyword>
<feature type="domain" description="DNA methylase N-4/N-6" evidence="6">
    <location>
        <begin position="29"/>
        <end position="274"/>
    </location>
</feature>
<dbReference type="PROSITE" id="PS00092">
    <property type="entry name" value="N6_MTASE"/>
    <property type="match status" value="1"/>
</dbReference>
<dbReference type="RefSeq" id="WP_128212145.1">
    <property type="nucleotide sequence ID" value="NZ_CP025746.1"/>
</dbReference>
<dbReference type="Gene3D" id="3.40.50.150">
    <property type="entry name" value="Vaccinia Virus protein VP39"/>
    <property type="match status" value="1"/>
</dbReference>
<gene>
    <name evidence="7" type="ORF">C1I91_06545</name>
</gene>
<reference evidence="7 8" key="1">
    <citation type="submission" date="2018-01" db="EMBL/GenBank/DDBJ databases">
        <title>Genome Sequencing and Assembly of Anaerobacter polyendosporus strain CT4.</title>
        <authorList>
            <person name="Tachaapaikoon C."/>
            <person name="Sutheeworapong S."/>
            <person name="Jenjaroenpun P."/>
            <person name="Wongsurawat T."/>
            <person name="Nookeaw I."/>
            <person name="Cheawchanlertfa P."/>
            <person name="Kosugi A."/>
            <person name="Cheevadhanarak S."/>
            <person name="Ratanakhanokchai K."/>
        </authorList>
    </citation>
    <scope>NUCLEOTIDE SEQUENCE [LARGE SCALE GENOMIC DNA]</scope>
    <source>
        <strain evidence="7 8">CT4</strain>
    </source>
</reference>
<dbReference type="InterPro" id="IPR001091">
    <property type="entry name" value="RM_Methyltransferase"/>
</dbReference>
<evidence type="ECO:0000256" key="1">
    <source>
        <dbReference type="ARBA" id="ARBA00006594"/>
    </source>
</evidence>
<dbReference type="EMBL" id="CP025746">
    <property type="protein sequence ID" value="QAA31328.1"/>
    <property type="molecule type" value="Genomic_DNA"/>
</dbReference>
<evidence type="ECO:0000256" key="2">
    <source>
        <dbReference type="ARBA" id="ARBA00022603"/>
    </source>
</evidence>
<evidence type="ECO:0000259" key="6">
    <source>
        <dbReference type="Pfam" id="PF01555"/>
    </source>
</evidence>
<keyword evidence="4" id="KW-0680">Restriction system</keyword>
<keyword evidence="8" id="KW-1185">Reference proteome</keyword>
<dbReference type="InterPro" id="IPR002052">
    <property type="entry name" value="DNA_methylase_N6_adenine_CS"/>
</dbReference>
<dbReference type="EC" id="2.1.1.-" evidence="5"/>
<evidence type="ECO:0000256" key="5">
    <source>
        <dbReference type="RuleBase" id="RU362026"/>
    </source>
</evidence>
<accession>A0A410DQJ4</accession>
<dbReference type="InterPro" id="IPR002941">
    <property type="entry name" value="DNA_methylase_N4/N6"/>
</dbReference>
<evidence type="ECO:0000313" key="8">
    <source>
        <dbReference type="Proteomes" id="UP000286268"/>
    </source>
</evidence>
<organism evidence="7 8">
    <name type="scientific">Clostridium manihotivorum</name>
    <dbReference type="NCBI Taxonomy" id="2320868"/>
    <lineage>
        <taxon>Bacteria</taxon>
        <taxon>Bacillati</taxon>
        <taxon>Bacillota</taxon>
        <taxon>Clostridia</taxon>
        <taxon>Eubacteriales</taxon>
        <taxon>Clostridiaceae</taxon>
        <taxon>Clostridium</taxon>
    </lineage>
</organism>
<dbReference type="GO" id="GO:0032259">
    <property type="term" value="P:methylation"/>
    <property type="evidence" value="ECO:0007669"/>
    <property type="project" value="UniProtKB-KW"/>
</dbReference>
<dbReference type="GO" id="GO:0009307">
    <property type="term" value="P:DNA restriction-modification system"/>
    <property type="evidence" value="ECO:0007669"/>
    <property type="project" value="UniProtKB-KW"/>
</dbReference>
<evidence type="ECO:0000256" key="4">
    <source>
        <dbReference type="ARBA" id="ARBA00022747"/>
    </source>
</evidence>
<proteinExistence type="inferred from homology"/>
<dbReference type="AlphaFoldDB" id="A0A410DQJ4"/>
<dbReference type="SUPFAM" id="SSF53335">
    <property type="entry name" value="S-adenosyl-L-methionine-dependent methyltransferases"/>
    <property type="match status" value="1"/>
</dbReference>
<dbReference type="Pfam" id="PF01555">
    <property type="entry name" value="N6_N4_Mtase"/>
    <property type="match status" value="1"/>
</dbReference>